<evidence type="ECO:0000313" key="2">
    <source>
        <dbReference type="Proteomes" id="UP001061958"/>
    </source>
</evidence>
<dbReference type="EMBL" id="BQMJ01000073">
    <property type="protein sequence ID" value="GJQ15719.1"/>
    <property type="molecule type" value="Genomic_DNA"/>
</dbReference>
<protein>
    <submittedName>
        <fullName evidence="1">Uncharacterized protein</fullName>
    </submittedName>
</protein>
<comment type="caution">
    <text evidence="1">The sequence shown here is derived from an EMBL/GenBank/DDBJ whole genome shotgun (WGS) entry which is preliminary data.</text>
</comment>
<name>A0A9C7Q3N8_9RHOD</name>
<reference evidence="1" key="2">
    <citation type="submission" date="2022-01" db="EMBL/GenBank/DDBJ databases">
        <authorList>
            <person name="Hirooka S."/>
            <person name="Miyagishima S.Y."/>
        </authorList>
    </citation>
    <scope>NUCLEOTIDE SEQUENCE</scope>
    <source>
        <strain evidence="1">NBRC 102759</strain>
    </source>
</reference>
<keyword evidence="2" id="KW-1185">Reference proteome</keyword>
<gene>
    <name evidence="1" type="ORF">GpartN1_g7510.t1</name>
</gene>
<evidence type="ECO:0000313" key="1">
    <source>
        <dbReference type="EMBL" id="GJQ15719.1"/>
    </source>
</evidence>
<dbReference type="Proteomes" id="UP001061958">
    <property type="component" value="Unassembled WGS sequence"/>
</dbReference>
<dbReference type="OrthoDB" id="10356432at2759"/>
<organism evidence="1 2">
    <name type="scientific">Galdieria partita</name>
    <dbReference type="NCBI Taxonomy" id="83374"/>
    <lineage>
        <taxon>Eukaryota</taxon>
        <taxon>Rhodophyta</taxon>
        <taxon>Bangiophyceae</taxon>
        <taxon>Galdieriales</taxon>
        <taxon>Galdieriaceae</taxon>
        <taxon>Galdieria</taxon>
    </lineage>
</organism>
<proteinExistence type="predicted"/>
<dbReference type="AlphaFoldDB" id="A0A9C7Q3N8"/>
<sequence length="372" mass="42606">MLGLCHRLPSAFLENDHVMNWLLEEDVMKGLTAEVVRQRGTPVQATFAYKADDSWCKRRDLVLIIPSQTVGHFALCYSYGPLDQLHAVKGGKLEVAWCRLVFDLRNFCLLQFIRSEGKIRSWLLLEHVSTTKTVQTTTNYFEAEQRRNRCIRTVTITVEHDCALCQLTSDKCRCNFKQSDQHHTMSPVQSSEVVEPLKSRVSKFDSVSFSVPSFSGSLIELLSTSPSRGHIEVAQYSVKKGNLLHYSKTDCFTNVLPMKQKLAESCYFQALESLVSKTRTYCRSIPSSCEEEEDGHELFLHKTMSALDNISEHPGFSSSIVTNELFQWYSNREESRTTELFEDDWFLSPDSTIYPLDTLESTEGVFSERWDL</sequence>
<accession>A0A9C7Q3N8</accession>
<reference evidence="1" key="1">
    <citation type="journal article" date="2022" name="Proc. Natl. Acad. Sci. U.S.A.">
        <title>Life cycle and functional genomics of the unicellular red alga Galdieria for elucidating algal and plant evolution and industrial use.</title>
        <authorList>
            <person name="Hirooka S."/>
            <person name="Itabashi T."/>
            <person name="Ichinose T.M."/>
            <person name="Onuma R."/>
            <person name="Fujiwara T."/>
            <person name="Yamashita S."/>
            <person name="Jong L.W."/>
            <person name="Tomita R."/>
            <person name="Iwane A.H."/>
            <person name="Miyagishima S.Y."/>
        </authorList>
    </citation>
    <scope>NUCLEOTIDE SEQUENCE</scope>
    <source>
        <strain evidence="1">NBRC 102759</strain>
    </source>
</reference>